<comment type="cofactor">
    <cofactor evidence="1">
        <name>Fe(2+)</name>
        <dbReference type="ChEBI" id="CHEBI:29033"/>
    </cofactor>
</comment>
<gene>
    <name evidence="6" type="ORF">NQ317_010476</name>
</gene>
<dbReference type="Proteomes" id="UP001162164">
    <property type="component" value="Unassembled WGS sequence"/>
</dbReference>
<evidence type="ECO:0000256" key="4">
    <source>
        <dbReference type="ARBA" id="ARBA00023002"/>
    </source>
</evidence>
<evidence type="ECO:0000256" key="5">
    <source>
        <dbReference type="ARBA" id="ARBA00023004"/>
    </source>
</evidence>
<name>A0ABQ9JZ60_9CUCU</name>
<evidence type="ECO:0000313" key="7">
    <source>
        <dbReference type="Proteomes" id="UP001162164"/>
    </source>
</evidence>
<dbReference type="EMBL" id="JAPWTJ010000077">
    <property type="protein sequence ID" value="KAJ8983383.1"/>
    <property type="molecule type" value="Genomic_DNA"/>
</dbReference>
<dbReference type="PANTHER" id="PTHR10543:SF24">
    <property type="entry name" value="CAROTENOID ISOMEROOXYGENASE"/>
    <property type="match status" value="1"/>
</dbReference>
<dbReference type="InterPro" id="IPR004294">
    <property type="entry name" value="Carotenoid_Oase"/>
</dbReference>
<evidence type="ECO:0000313" key="6">
    <source>
        <dbReference type="EMBL" id="KAJ8983383.1"/>
    </source>
</evidence>
<evidence type="ECO:0000256" key="2">
    <source>
        <dbReference type="ARBA" id="ARBA00006787"/>
    </source>
</evidence>
<sequence length="303" mass="34575">MVLAPLKVGDHEFCHLFDSSALLHRFGIKNGKVTYQCRFLQSETYKRNWAANRIVFTEFGTKSVPDPCQTIFQSIAAIFNSDSSDNAMISVYPFGDELYAFNEMPIVHKINQTTLATERKVNIDKYVSILNHTSHPHVMKDGTVYNIGMSLFATGLHHIIVCFPKMTKGSDMFINPKIVAAIPARWPLHPSYMHTFGITTNYFIIVEQPLSISVLRIAVSKIKNEPLAGCFKWYKDEYVSKYTLLAILCHKVVTVDKTTTSMDVRQRSYISDITVLCLLLSQFVLHAVWKNVWLDTKNLYFTS</sequence>
<organism evidence="6 7">
    <name type="scientific">Molorchus minor</name>
    <dbReference type="NCBI Taxonomy" id="1323400"/>
    <lineage>
        <taxon>Eukaryota</taxon>
        <taxon>Metazoa</taxon>
        <taxon>Ecdysozoa</taxon>
        <taxon>Arthropoda</taxon>
        <taxon>Hexapoda</taxon>
        <taxon>Insecta</taxon>
        <taxon>Pterygota</taxon>
        <taxon>Neoptera</taxon>
        <taxon>Endopterygota</taxon>
        <taxon>Coleoptera</taxon>
        <taxon>Polyphaga</taxon>
        <taxon>Cucujiformia</taxon>
        <taxon>Chrysomeloidea</taxon>
        <taxon>Cerambycidae</taxon>
        <taxon>Lamiinae</taxon>
        <taxon>Monochamini</taxon>
        <taxon>Molorchus</taxon>
    </lineage>
</organism>
<comment type="similarity">
    <text evidence="2">Belongs to the carotenoid oxygenase family.</text>
</comment>
<proteinExistence type="inferred from homology"/>
<accession>A0ABQ9JZ60</accession>
<evidence type="ECO:0000256" key="3">
    <source>
        <dbReference type="ARBA" id="ARBA00022723"/>
    </source>
</evidence>
<keyword evidence="4" id="KW-0560">Oxidoreductase</keyword>
<reference evidence="6" key="1">
    <citation type="journal article" date="2023" name="Insect Mol. Biol.">
        <title>Genome sequencing provides insights into the evolution of gene families encoding plant cell wall-degrading enzymes in longhorned beetles.</title>
        <authorList>
            <person name="Shin N.R."/>
            <person name="Okamura Y."/>
            <person name="Kirsch R."/>
            <person name="Pauchet Y."/>
        </authorList>
    </citation>
    <scope>NUCLEOTIDE SEQUENCE</scope>
    <source>
        <strain evidence="6">MMC_N1</strain>
    </source>
</reference>
<dbReference type="PANTHER" id="PTHR10543">
    <property type="entry name" value="BETA-CAROTENE DIOXYGENASE"/>
    <property type="match status" value="1"/>
</dbReference>
<keyword evidence="7" id="KW-1185">Reference proteome</keyword>
<comment type="caution">
    <text evidence="6">The sequence shown here is derived from an EMBL/GenBank/DDBJ whole genome shotgun (WGS) entry which is preliminary data.</text>
</comment>
<keyword evidence="5" id="KW-0408">Iron</keyword>
<dbReference type="Pfam" id="PF03055">
    <property type="entry name" value="RPE65"/>
    <property type="match status" value="1"/>
</dbReference>
<evidence type="ECO:0000256" key="1">
    <source>
        <dbReference type="ARBA" id="ARBA00001954"/>
    </source>
</evidence>
<protein>
    <submittedName>
        <fullName evidence="6">Uncharacterized protein</fullName>
    </submittedName>
</protein>
<keyword evidence="3" id="KW-0479">Metal-binding</keyword>